<comment type="caution">
    <text evidence="1">The sequence shown here is derived from an EMBL/GenBank/DDBJ whole genome shotgun (WGS) entry which is preliminary data.</text>
</comment>
<proteinExistence type="predicted"/>
<accession>X0ZBP9</accession>
<dbReference type="AlphaFoldDB" id="X0ZBP9"/>
<evidence type="ECO:0000313" key="1">
    <source>
        <dbReference type="EMBL" id="GAG66629.1"/>
    </source>
</evidence>
<dbReference type="PANTHER" id="PTHR45919">
    <property type="entry name" value="GDP-MAN:MAN(3)GLCNAC(2)-PP-DOL ALPHA-1,2-MANNOSYLTRANSFERASE"/>
    <property type="match status" value="1"/>
</dbReference>
<dbReference type="GO" id="GO:0005789">
    <property type="term" value="C:endoplasmic reticulum membrane"/>
    <property type="evidence" value="ECO:0007669"/>
    <property type="project" value="TreeGrafter"/>
</dbReference>
<dbReference type="InterPro" id="IPR038013">
    <property type="entry name" value="ALG11"/>
</dbReference>
<dbReference type="GO" id="GO:0006487">
    <property type="term" value="P:protein N-linked glycosylation"/>
    <property type="evidence" value="ECO:0007669"/>
    <property type="project" value="TreeGrafter"/>
</dbReference>
<dbReference type="GO" id="GO:0004377">
    <property type="term" value="F:GDP-Man:Man(3)GlcNAc(2)-PP-Dol alpha-1,2-mannosyltransferase activity"/>
    <property type="evidence" value="ECO:0007669"/>
    <property type="project" value="InterPro"/>
</dbReference>
<gene>
    <name evidence="1" type="ORF">S01H4_18026</name>
</gene>
<dbReference type="EMBL" id="BART01007972">
    <property type="protein sequence ID" value="GAG66629.1"/>
    <property type="molecule type" value="Genomic_DNA"/>
</dbReference>
<protein>
    <recommendedName>
        <fullName evidence="2">Glycosyl transferase family 1 domain-containing protein</fullName>
    </recommendedName>
</protein>
<evidence type="ECO:0008006" key="2">
    <source>
        <dbReference type="Google" id="ProtNLM"/>
    </source>
</evidence>
<dbReference type="SUPFAM" id="SSF53756">
    <property type="entry name" value="UDP-Glycosyltransferase/glycogen phosphorylase"/>
    <property type="match status" value="1"/>
</dbReference>
<reference evidence="1" key="1">
    <citation type="journal article" date="2014" name="Front. Microbiol.">
        <title>High frequency of phylogenetically diverse reductive dehalogenase-homologous genes in deep subseafloor sedimentary metagenomes.</title>
        <authorList>
            <person name="Kawai M."/>
            <person name="Futagami T."/>
            <person name="Toyoda A."/>
            <person name="Takaki Y."/>
            <person name="Nishi S."/>
            <person name="Hori S."/>
            <person name="Arai W."/>
            <person name="Tsubouchi T."/>
            <person name="Morono Y."/>
            <person name="Uchiyama I."/>
            <person name="Ito T."/>
            <person name="Fujiyama A."/>
            <person name="Inagaki F."/>
            <person name="Takami H."/>
        </authorList>
    </citation>
    <scope>NUCLEOTIDE SEQUENCE</scope>
    <source>
        <strain evidence="1">Expedition CK06-06</strain>
    </source>
</reference>
<organism evidence="1">
    <name type="scientific">marine sediment metagenome</name>
    <dbReference type="NCBI Taxonomy" id="412755"/>
    <lineage>
        <taxon>unclassified sequences</taxon>
        <taxon>metagenomes</taxon>
        <taxon>ecological metagenomes</taxon>
    </lineage>
</organism>
<dbReference type="PANTHER" id="PTHR45919:SF1">
    <property type="entry name" value="GDP-MAN:MAN(3)GLCNAC(2)-PP-DOL ALPHA-1,2-MANNOSYLTRANSFERASE"/>
    <property type="match status" value="1"/>
</dbReference>
<sequence>MAAGLITIAHNSGGPKADIVVPIEEGGGKGVRNRTGFLASSEEEYANAMFEALQGLSDKESRSIRSYAQDSSKRFSDDVFNTSFKNLILKLLNV</sequence>
<name>X0ZBP9_9ZZZZ</name>